<accession>A0A1V0SGB6</accession>
<reference evidence="1" key="1">
    <citation type="journal article" date="2017" name="Science">
        <title>Giant viruses with an expanded complement of translation system components.</title>
        <authorList>
            <person name="Schulz F."/>
            <person name="Yutin N."/>
            <person name="Ivanova N.N."/>
            <person name="Ortega D.R."/>
            <person name="Lee T.K."/>
            <person name="Vierheilig J."/>
            <person name="Daims H."/>
            <person name="Horn M."/>
            <person name="Wagner M."/>
            <person name="Jensen G.J."/>
            <person name="Kyrpides N.C."/>
            <person name="Koonin E.V."/>
            <person name="Woyke T."/>
        </authorList>
    </citation>
    <scope>NUCLEOTIDE SEQUENCE</scope>
    <source>
        <strain evidence="1">HKV1</strain>
    </source>
</reference>
<name>A0A1V0SGB6_9VIRU</name>
<dbReference type="EMBL" id="KY684105">
    <property type="protein sequence ID" value="ARF10762.1"/>
    <property type="molecule type" value="Genomic_DNA"/>
</dbReference>
<sequence length="192" mass="22922">METLTREEILDQEKVGKHVLEEILRFEFPHGLSFCECPKYDQKKVLFNSFLPSFITEIFYNYLPKTYVTHKIAIIPIIELPKGTTIIRPYVPNKPENYYGYYYETNHFSVSKTLRYNKFILRYPGFSTVFTEEEKKACKCYPFANNYPVLIGGDGPAFNMDQEIEIDNSDHFYDIYRENKLFYSFETRDIRK</sequence>
<protein>
    <submittedName>
        <fullName evidence="1">Uncharacterized protein</fullName>
    </submittedName>
</protein>
<evidence type="ECO:0000313" key="1">
    <source>
        <dbReference type="EMBL" id="ARF10762.1"/>
    </source>
</evidence>
<proteinExistence type="predicted"/>
<organism evidence="1">
    <name type="scientific">Hokovirus HKV1</name>
    <dbReference type="NCBI Taxonomy" id="1977638"/>
    <lineage>
        <taxon>Viruses</taxon>
        <taxon>Varidnaviria</taxon>
        <taxon>Bamfordvirae</taxon>
        <taxon>Nucleocytoviricota</taxon>
        <taxon>Megaviricetes</taxon>
        <taxon>Imitervirales</taxon>
        <taxon>Mimiviridae</taxon>
        <taxon>Klosneuvirinae</taxon>
        <taxon>Hokovirus</taxon>
    </lineage>
</organism>
<gene>
    <name evidence="1" type="ORF">Hokovirus_3_35</name>
</gene>